<feature type="region of interest" description="Disordered" evidence="5">
    <location>
        <begin position="1135"/>
        <end position="1157"/>
    </location>
</feature>
<feature type="compositionally biased region" description="Polar residues" evidence="5">
    <location>
        <begin position="1090"/>
        <end position="1102"/>
    </location>
</feature>
<dbReference type="InterPro" id="IPR046372">
    <property type="entry name" value="PARG_cat_C"/>
</dbReference>
<dbReference type="GO" id="GO:0006282">
    <property type="term" value="P:regulation of DNA repair"/>
    <property type="evidence" value="ECO:0007669"/>
    <property type="project" value="InterPro"/>
</dbReference>
<feature type="compositionally biased region" description="Basic and acidic residues" evidence="5">
    <location>
        <begin position="889"/>
        <end position="898"/>
    </location>
</feature>
<feature type="compositionally biased region" description="Low complexity" evidence="5">
    <location>
        <begin position="1440"/>
        <end position="1449"/>
    </location>
</feature>
<gene>
    <name evidence="8" type="ORF">V1264_009995</name>
</gene>
<dbReference type="EC" id="3.2.1.143" evidence="2"/>
<dbReference type="InterPro" id="IPR048362">
    <property type="entry name" value="PARG_helical"/>
</dbReference>
<feature type="domain" description="PARG catalytic Macro" evidence="6">
    <location>
        <begin position="1662"/>
        <end position="1708"/>
    </location>
</feature>
<feature type="active site" evidence="4">
    <location>
        <position position="258"/>
    </location>
</feature>
<evidence type="ECO:0000313" key="8">
    <source>
        <dbReference type="EMBL" id="KAK7090158.1"/>
    </source>
</evidence>
<feature type="region of interest" description="Disordered" evidence="5">
    <location>
        <begin position="1440"/>
        <end position="1465"/>
    </location>
</feature>
<dbReference type="Pfam" id="PF20811">
    <property type="entry name" value="PARG_cat_N"/>
    <property type="match status" value="1"/>
</dbReference>
<feature type="compositionally biased region" description="Pro residues" evidence="5">
    <location>
        <begin position="1061"/>
        <end position="1074"/>
    </location>
</feature>
<feature type="active site" evidence="4">
    <location>
        <position position="277"/>
    </location>
</feature>
<comment type="caution">
    <text evidence="8">The sequence shown here is derived from an EMBL/GenBank/DDBJ whole genome shotgun (WGS) entry which is preliminary data.</text>
</comment>
<feature type="region of interest" description="Disordered" evidence="5">
    <location>
        <begin position="967"/>
        <end position="1115"/>
    </location>
</feature>
<dbReference type="GO" id="GO:0005737">
    <property type="term" value="C:cytoplasm"/>
    <property type="evidence" value="ECO:0007669"/>
    <property type="project" value="TreeGrafter"/>
</dbReference>
<evidence type="ECO:0000256" key="1">
    <source>
        <dbReference type="ARBA" id="ARBA00009545"/>
    </source>
</evidence>
<evidence type="ECO:0000256" key="4">
    <source>
        <dbReference type="PIRSR" id="PIRSR607724-1"/>
    </source>
</evidence>
<feature type="compositionally biased region" description="Low complexity" evidence="5">
    <location>
        <begin position="541"/>
        <end position="560"/>
    </location>
</feature>
<feature type="compositionally biased region" description="Low complexity" evidence="5">
    <location>
        <begin position="780"/>
        <end position="792"/>
    </location>
</feature>
<dbReference type="GO" id="GO:0004649">
    <property type="term" value="F:poly(ADP-ribose) glycohydrolase activity"/>
    <property type="evidence" value="ECO:0007669"/>
    <property type="project" value="UniProtKB-EC"/>
</dbReference>
<dbReference type="InterPro" id="IPR007724">
    <property type="entry name" value="Poly_GlycHdrlase"/>
</dbReference>
<dbReference type="GO" id="GO:0009225">
    <property type="term" value="P:nucleotide-sugar metabolic process"/>
    <property type="evidence" value="ECO:0007669"/>
    <property type="project" value="TreeGrafter"/>
</dbReference>
<evidence type="ECO:0000259" key="6">
    <source>
        <dbReference type="Pfam" id="PF05028"/>
    </source>
</evidence>
<reference evidence="8 9" key="1">
    <citation type="submission" date="2024-02" db="EMBL/GenBank/DDBJ databases">
        <title>Chromosome-scale genome assembly of the rough periwinkle Littorina saxatilis.</title>
        <authorList>
            <person name="De Jode A."/>
            <person name="Faria R."/>
            <person name="Formenti G."/>
            <person name="Sims Y."/>
            <person name="Smith T.P."/>
            <person name="Tracey A."/>
            <person name="Wood J.M.D."/>
            <person name="Zagrodzka Z.B."/>
            <person name="Johannesson K."/>
            <person name="Butlin R.K."/>
            <person name="Leder E.H."/>
        </authorList>
    </citation>
    <scope>NUCLEOTIDE SEQUENCE [LARGE SCALE GENOMIC DNA]</scope>
    <source>
        <strain evidence="8">Snail1</strain>
        <tissue evidence="8">Muscle</tissue>
    </source>
</reference>
<feature type="compositionally biased region" description="Low complexity" evidence="5">
    <location>
        <begin position="1026"/>
        <end position="1045"/>
    </location>
</feature>
<sequence>MGPEQVPFPHDSPNWALVRDLLSELQERLLNETINAQDAAMHVQVVYEACQATQQLDERWIQRQHDTSSFSRQGAIPKLDPSYVWFGMLKFLSMKAGREEAEKFLFTTLPNIIELALRIEEYMPPGRLSYSRQQKGGSTVLSRQFITSILACSFLCLFPERLRDRASKLNVINFTNFFKLLPQSLQVAKLRCILHYFERTMEAGLERHGSITFHRQVADRSVLPTLEDMNKSETELCSVLVHPTGAIEDVGASALQVDFASRSIGGGVLGRGGVQEEIRFSTCPELIASLLFMESMEDNEAIVITGFEQFSFCTGYSASLEFAGPFFDRTERDTSGNLLNTLCAIDAMSFRCGGRQLQYFEGSLLREINKALVGFSRVERRPVVKLPSGAQGPAAGWEEQFAMESENHEGEVSAVMAAAAVQMAEVMSRTLLSQGMVEGVRALMHDRGSRGVEDVESLALDEQSLLSVSPDVTGGQSSSTPRDDAQVPQVPREGAGHGSGGNGERVSLPLAVPRPQNGSCDLLEVDYSEWLANFRRRSSQLSDLASRRSSSSTKHSSEFSSDLEEIYETLVQVEKTQHGIIEEENYGAALSEYAAHFVSSLMEEGTFTAAQMLPGMKEFQQGGPPAGTLRPQVMRPTAVRFGGKNGSSDLVSVTEYHSHETETDDEVEQSSQPENGEGEASSRKSRVEVPPHVLSYVNSLVNSGFQSAMAEAVTVSKKSGSEDDIPDDVYVWFADKIVHEVLAHVADELYFQRFASDSRWRAALPVNREGVQQRYDPSDSDSASSADSSGSEACRDSADFQTASVNQPGGVKSDFGYSEVSCGTQTSRKESSDAQRSSTVGAESCDIQSKTTNGATPQSQSAQPADQRTTKRKLFASRTLSQSLDSETAEVKERREEKKSVTFIVDLERRRSGAISDPAMEIARASIPPIMQDLPPGVKSPRSTVSHLFVVKDVPVPCRVLRSPVVKEVTSPRTKKEAISSRSTNEVSSSRSSGAQSDLAWKDDSSSAVRPGIKRITTGKDANTPKSSSQSSSSSSSFFAKATSSIPKTLPMKTETSSLPSPSPVCQPPIPVFKPPSQAMSSVCDIPNQAADSSGSMATSTAPLRDPPPGAVRFSSSLQRQLSLLGEENISSVPSSFRAVKPSGDAGDSSAAAADPEENALSDIRTVSEQGAAASLSAHNLDCYRAAAAIVSQVLKSLPEHLSPAELQQLRGSPTSFYYHGRKYESIVPRGSYETAAAVIGASERENVVSESYVQNRVVATAPSSDPTSPRRTRSQSPCFSWLSKRLSRETLTNAFVKVESSRQNVKSYERRSSEPCQRSVNLSLQEFNISRFGYGMDNASRNRNNAQSDDDMQSMKVDSWRRSSLDSISLSRRRSSCGFKDPVLSRFAQELMMADTSVPQLFLVGSASTASTSGSRRSSLSGFRDSTLAVFENKLLNSSFSSSQAPSSPKHKRPKRSLSKESRMWKSDSSEPEYWFPIPRRVGHEFQEQMERVNRVYSVDEVEDFADFIATTILQQAVGILYHDLEMTQQGRDIVFFSENLADRLIHEAMSDAAKLMTTPTTTTTTTATATTTSGFLSVRPGSRLRGKQRGKPKSVSDSEWDFSVSSNDLTARSLEDRLTDFQEGAEGSVETYASSVADLVLAGVWEELGAKQHRLVPGCRAIATGNWGCGAYGGDPCLKMALQWVAASLARSPKVLFFTYGDPRMQQLRVVVDKLSRHRWTVGQLVSAVRAYCIIVQDDVQVWAEAWSSGTGTGNTVPYAQGGRGGTEGFVPSISLLDFLLMQL</sequence>
<feature type="region of interest" description="Disordered" evidence="5">
    <location>
        <begin position="463"/>
        <end position="513"/>
    </location>
</feature>
<feature type="region of interest" description="Disordered" evidence="5">
    <location>
        <begin position="541"/>
        <end position="561"/>
    </location>
</feature>
<feature type="compositionally biased region" description="Polar residues" evidence="5">
    <location>
        <begin position="834"/>
        <end position="867"/>
    </location>
</feature>
<dbReference type="Pfam" id="PF05028">
    <property type="entry name" value="PARG_cat_C"/>
    <property type="match status" value="2"/>
</dbReference>
<keyword evidence="3" id="KW-0378">Hydrolase</keyword>
<protein>
    <recommendedName>
        <fullName evidence="2">poly(ADP-ribose) glycohydrolase</fullName>
        <ecNumber evidence="2">3.2.1.143</ecNumber>
    </recommendedName>
</protein>
<feature type="compositionally biased region" description="Low complexity" evidence="5">
    <location>
        <begin position="1143"/>
        <end position="1154"/>
    </location>
</feature>
<keyword evidence="9" id="KW-1185">Reference proteome</keyword>
<dbReference type="EMBL" id="JBAMIC010000024">
    <property type="protein sequence ID" value="KAK7090158.1"/>
    <property type="molecule type" value="Genomic_DNA"/>
</dbReference>
<dbReference type="PANTHER" id="PTHR12837">
    <property type="entry name" value="POLY ADP-RIBOSE GLYCOHYDROLASE"/>
    <property type="match status" value="1"/>
</dbReference>
<dbReference type="GO" id="GO:0005975">
    <property type="term" value="P:carbohydrate metabolic process"/>
    <property type="evidence" value="ECO:0007669"/>
    <property type="project" value="InterPro"/>
</dbReference>
<evidence type="ECO:0000256" key="5">
    <source>
        <dbReference type="SAM" id="MobiDB-lite"/>
    </source>
</evidence>
<dbReference type="Proteomes" id="UP001374579">
    <property type="component" value="Unassembled WGS sequence"/>
</dbReference>
<dbReference type="PANTHER" id="PTHR12837:SF0">
    <property type="entry name" value="POLY(ADP-RIBOSE) GLYCOHYDROLASE"/>
    <property type="match status" value="1"/>
</dbReference>
<name>A0AAN9ANG0_9CAEN</name>
<feature type="domain" description="PARG catalytic Macro" evidence="6">
    <location>
        <begin position="227"/>
        <end position="380"/>
    </location>
</feature>
<feature type="active site" evidence="4">
    <location>
        <position position="276"/>
    </location>
</feature>
<feature type="domain" description="PARG helical" evidence="7">
    <location>
        <begin position="98"/>
        <end position="215"/>
    </location>
</feature>
<evidence type="ECO:0000256" key="3">
    <source>
        <dbReference type="ARBA" id="ARBA00022801"/>
    </source>
</evidence>
<feature type="region of interest" description="Disordered" evidence="5">
    <location>
        <begin position="638"/>
        <end position="687"/>
    </location>
</feature>
<organism evidence="8 9">
    <name type="scientific">Littorina saxatilis</name>
    <dbReference type="NCBI Taxonomy" id="31220"/>
    <lineage>
        <taxon>Eukaryota</taxon>
        <taxon>Metazoa</taxon>
        <taxon>Spiralia</taxon>
        <taxon>Lophotrochozoa</taxon>
        <taxon>Mollusca</taxon>
        <taxon>Gastropoda</taxon>
        <taxon>Caenogastropoda</taxon>
        <taxon>Littorinimorpha</taxon>
        <taxon>Littorinoidea</taxon>
        <taxon>Littorinidae</taxon>
        <taxon>Littorina</taxon>
    </lineage>
</organism>
<dbReference type="GO" id="GO:1990966">
    <property type="term" value="P:ATP generation from poly-ADP-D-ribose"/>
    <property type="evidence" value="ECO:0007669"/>
    <property type="project" value="TreeGrafter"/>
</dbReference>
<proteinExistence type="inferred from homology"/>
<evidence type="ECO:0000256" key="2">
    <source>
        <dbReference type="ARBA" id="ARBA00012255"/>
    </source>
</evidence>
<accession>A0AAN9ANG0</accession>
<feature type="region of interest" description="Disordered" evidence="5">
    <location>
        <begin position="1582"/>
        <end position="1601"/>
    </location>
</feature>
<comment type="similarity">
    <text evidence="1">Belongs to the poly(ADP-ribose) glycohydrolase family.</text>
</comment>
<evidence type="ECO:0000259" key="7">
    <source>
        <dbReference type="Pfam" id="PF20811"/>
    </source>
</evidence>
<feature type="compositionally biased region" description="Basic residues" evidence="5">
    <location>
        <begin position="1584"/>
        <end position="1594"/>
    </location>
</feature>
<feature type="compositionally biased region" description="Low complexity" evidence="5">
    <location>
        <begin position="980"/>
        <end position="993"/>
    </location>
</feature>
<feature type="region of interest" description="Disordered" evidence="5">
    <location>
        <begin position="771"/>
        <end position="898"/>
    </location>
</feature>
<dbReference type="GO" id="GO:0005634">
    <property type="term" value="C:nucleus"/>
    <property type="evidence" value="ECO:0007669"/>
    <property type="project" value="TreeGrafter"/>
</dbReference>
<evidence type="ECO:0000313" key="9">
    <source>
        <dbReference type="Proteomes" id="UP001374579"/>
    </source>
</evidence>